<evidence type="ECO:0000313" key="4">
    <source>
        <dbReference type="EMBL" id="WUT47227.1"/>
    </source>
</evidence>
<evidence type="ECO:0000256" key="2">
    <source>
        <dbReference type="SAM" id="Phobius"/>
    </source>
</evidence>
<sequence>MSTRDDDSIAATIHDLLTSIGENTAGSGVEGSGVGQRIQDFRDALDTRIEAEISDTEMERKLLEIKMEAARRAVLRDHQSGSTALQAFLTLSAVTDREKGGPRRRPTRTPPARTRRRHWWFGLATGLVIALLSLALTPLGRGYLPQWCDTLLPSIALGMSGPAALLTVIHIRGLRERRSEGLRPETLMADRSEPLAEADSPAPMRLGRRALDVIVSVSLLWMSILILAAATAGIRMTSSGPVLVRRPRVGAGGRLFHLYDFRTQDSTGNRTRVGTLLQETGLEALPRLWNLLRGDVTLLGPPAEHPAVAEAYPEKYRWVFACRPGIVGPLWNEPFGLEADLPAGSDSWRHYLDIVVPHRVTANRDFYDGLSGLSTGRLMAQMLFSSNSFTTYFTTDHQGTAASDAKSFDTGPNPPHGHRLAHPHQLCLTVWQ</sequence>
<keyword evidence="4" id="KW-0808">Transferase</keyword>
<dbReference type="PANTHER" id="PTHR30576">
    <property type="entry name" value="COLANIC BIOSYNTHESIS UDP-GLUCOSE LIPID CARRIER TRANSFERASE"/>
    <property type="match status" value="1"/>
</dbReference>
<keyword evidence="2" id="KW-0812">Transmembrane</keyword>
<comment type="similarity">
    <text evidence="1">Belongs to the bacterial sugar transferase family.</text>
</comment>
<dbReference type="GO" id="GO:0016740">
    <property type="term" value="F:transferase activity"/>
    <property type="evidence" value="ECO:0007669"/>
    <property type="project" value="UniProtKB-KW"/>
</dbReference>
<keyword evidence="2" id="KW-1133">Transmembrane helix</keyword>
<keyword evidence="2" id="KW-0472">Membrane</keyword>
<protein>
    <submittedName>
        <fullName evidence="4">Sugar transferase</fullName>
    </submittedName>
</protein>
<feature type="transmembrane region" description="Helical" evidence="2">
    <location>
        <begin position="213"/>
        <end position="234"/>
    </location>
</feature>
<name>A0ABZ1X6H0_9ACTN</name>
<evidence type="ECO:0000256" key="1">
    <source>
        <dbReference type="ARBA" id="ARBA00006464"/>
    </source>
</evidence>
<accession>A0ABZ1X6H0</accession>
<evidence type="ECO:0000313" key="5">
    <source>
        <dbReference type="Proteomes" id="UP001432168"/>
    </source>
</evidence>
<keyword evidence="5" id="KW-1185">Reference proteome</keyword>
<proteinExistence type="inferred from homology"/>
<feature type="domain" description="Bacterial sugar transferase" evidence="3">
    <location>
        <begin position="208"/>
        <end position="329"/>
    </location>
</feature>
<feature type="transmembrane region" description="Helical" evidence="2">
    <location>
        <begin position="118"/>
        <end position="139"/>
    </location>
</feature>
<dbReference type="InterPro" id="IPR003362">
    <property type="entry name" value="Bact_transf"/>
</dbReference>
<organism evidence="4 5">
    <name type="scientific">Streptomyces pseudovenezuelae</name>
    <dbReference type="NCBI Taxonomy" id="67350"/>
    <lineage>
        <taxon>Bacteria</taxon>
        <taxon>Bacillati</taxon>
        <taxon>Actinomycetota</taxon>
        <taxon>Actinomycetes</taxon>
        <taxon>Kitasatosporales</taxon>
        <taxon>Streptomycetaceae</taxon>
        <taxon>Streptomyces</taxon>
        <taxon>Streptomyces aurantiacus group</taxon>
    </lineage>
</organism>
<dbReference type="Pfam" id="PF02397">
    <property type="entry name" value="Bac_transf"/>
    <property type="match status" value="1"/>
</dbReference>
<dbReference type="EMBL" id="CP109011">
    <property type="protein sequence ID" value="WUT47227.1"/>
    <property type="molecule type" value="Genomic_DNA"/>
</dbReference>
<dbReference type="PANTHER" id="PTHR30576:SF0">
    <property type="entry name" value="UNDECAPRENYL-PHOSPHATE N-ACETYLGALACTOSAMINYL 1-PHOSPHATE TRANSFERASE-RELATED"/>
    <property type="match status" value="1"/>
</dbReference>
<dbReference type="RefSeq" id="WP_329269174.1">
    <property type="nucleotide sequence ID" value="NZ_CP109011.1"/>
</dbReference>
<dbReference type="Proteomes" id="UP001432168">
    <property type="component" value="Chromosome"/>
</dbReference>
<gene>
    <name evidence="4" type="ORF">OG929_35115</name>
</gene>
<feature type="transmembrane region" description="Helical" evidence="2">
    <location>
        <begin position="151"/>
        <end position="171"/>
    </location>
</feature>
<evidence type="ECO:0000259" key="3">
    <source>
        <dbReference type="Pfam" id="PF02397"/>
    </source>
</evidence>
<reference evidence="4" key="1">
    <citation type="submission" date="2022-10" db="EMBL/GenBank/DDBJ databases">
        <title>The complete genomes of actinobacterial strains from the NBC collection.</title>
        <authorList>
            <person name="Joergensen T.S."/>
            <person name="Alvarez Arevalo M."/>
            <person name="Sterndorff E.B."/>
            <person name="Faurdal D."/>
            <person name="Vuksanovic O."/>
            <person name="Mourched A.-S."/>
            <person name="Charusanti P."/>
            <person name="Shaw S."/>
            <person name="Blin K."/>
            <person name="Weber T."/>
        </authorList>
    </citation>
    <scope>NUCLEOTIDE SEQUENCE</scope>
    <source>
        <strain evidence="4">NBC_00686</strain>
    </source>
</reference>